<proteinExistence type="predicted"/>
<dbReference type="PRINTS" id="PR00313">
    <property type="entry name" value="CABNDNGRPT"/>
</dbReference>
<keyword evidence="2" id="KW-1185">Reference proteome</keyword>
<evidence type="ECO:0000313" key="1">
    <source>
        <dbReference type="EMBL" id="RJF78418.1"/>
    </source>
</evidence>
<organism evidence="1 2">
    <name type="scientific">Azospirillum cavernae</name>
    <dbReference type="NCBI Taxonomy" id="2320860"/>
    <lineage>
        <taxon>Bacteria</taxon>
        <taxon>Pseudomonadati</taxon>
        <taxon>Pseudomonadota</taxon>
        <taxon>Alphaproteobacteria</taxon>
        <taxon>Rhodospirillales</taxon>
        <taxon>Azospirillaceae</taxon>
        <taxon>Azospirillum</taxon>
    </lineage>
</organism>
<dbReference type="SUPFAM" id="SSF51120">
    <property type="entry name" value="beta-Roll"/>
    <property type="match status" value="1"/>
</dbReference>
<dbReference type="Gene3D" id="2.150.10.10">
    <property type="entry name" value="Serralysin-like metalloprotease, C-terminal"/>
    <property type="match status" value="1"/>
</dbReference>
<sequence>MAHRFAAYTLGDNVENLTYTGDGSFTDVGNDLDNVIQGGGGADTLAGGLGFDTLIGGAGNDLYRIDDVADLVVEVPPTRTER</sequence>
<dbReference type="EMBL" id="QYUL01000004">
    <property type="protein sequence ID" value="RJF78418.1"/>
    <property type="molecule type" value="Genomic_DNA"/>
</dbReference>
<dbReference type="InterPro" id="IPR018511">
    <property type="entry name" value="Hemolysin-typ_Ca-bd_CS"/>
</dbReference>
<evidence type="ECO:0000313" key="2">
    <source>
        <dbReference type="Proteomes" id="UP000283458"/>
    </source>
</evidence>
<evidence type="ECO:0008006" key="3">
    <source>
        <dbReference type="Google" id="ProtNLM"/>
    </source>
</evidence>
<dbReference type="Pfam" id="PF00353">
    <property type="entry name" value="HemolysinCabind"/>
    <property type="match status" value="1"/>
</dbReference>
<name>A0A418VQ73_9PROT</name>
<comment type="caution">
    <text evidence="1">The sequence shown here is derived from an EMBL/GenBank/DDBJ whole genome shotgun (WGS) entry which is preliminary data.</text>
</comment>
<dbReference type="PROSITE" id="PS00330">
    <property type="entry name" value="HEMOLYSIN_CALCIUM"/>
    <property type="match status" value="1"/>
</dbReference>
<reference evidence="1 2" key="1">
    <citation type="submission" date="2018-09" db="EMBL/GenBank/DDBJ databases">
        <authorList>
            <person name="Zhu H."/>
        </authorList>
    </citation>
    <scope>NUCLEOTIDE SEQUENCE [LARGE SCALE GENOMIC DNA]</scope>
    <source>
        <strain evidence="1 2">K2W22B-5</strain>
    </source>
</reference>
<dbReference type="RefSeq" id="WP_119833556.1">
    <property type="nucleotide sequence ID" value="NZ_QYUL01000004.1"/>
</dbReference>
<gene>
    <name evidence="1" type="ORF">D3877_25360</name>
</gene>
<dbReference type="GO" id="GO:0005509">
    <property type="term" value="F:calcium ion binding"/>
    <property type="evidence" value="ECO:0007669"/>
    <property type="project" value="InterPro"/>
</dbReference>
<dbReference type="InterPro" id="IPR011049">
    <property type="entry name" value="Serralysin-like_metalloprot_C"/>
</dbReference>
<protein>
    <recommendedName>
        <fullName evidence="3">Calcium-binding protein</fullName>
    </recommendedName>
</protein>
<dbReference type="InterPro" id="IPR001343">
    <property type="entry name" value="Hemolysn_Ca-bd"/>
</dbReference>
<accession>A0A418VQ73</accession>
<dbReference type="Proteomes" id="UP000283458">
    <property type="component" value="Unassembled WGS sequence"/>
</dbReference>
<dbReference type="AlphaFoldDB" id="A0A418VQ73"/>